<dbReference type="SUPFAM" id="SSF51445">
    <property type="entry name" value="(Trans)glycosidases"/>
    <property type="match status" value="1"/>
</dbReference>
<evidence type="ECO:0000256" key="3">
    <source>
        <dbReference type="ARBA" id="ARBA00023001"/>
    </source>
</evidence>
<dbReference type="GO" id="GO:0005576">
    <property type="term" value="C:extracellular region"/>
    <property type="evidence" value="ECO:0007669"/>
    <property type="project" value="TreeGrafter"/>
</dbReference>
<evidence type="ECO:0000256" key="2">
    <source>
        <dbReference type="ARBA" id="ARBA00022801"/>
    </source>
</evidence>
<evidence type="ECO:0000256" key="7">
    <source>
        <dbReference type="RuleBase" id="RU361153"/>
    </source>
</evidence>
<sequence length="494" mass="56457">MKLGKGINYSRYCWQWRGTFDKPVVHHNGIDYMDAGVLGRDQISAPRIAEATAHVALIKKLGFDTVRLPITFHCWAELNTSLIDPNHRYWIVLENMIAACQRYGLKLVISYHHAPTIDVARVLSMWQQIAQRPAVLSASDDVLFEIFNEPDEKIDNTTLRQHYFTIINAIRSIPQHANRWMVVGGNEWNDIGYADKGLTAFVPLGLPNILYTFHSYEPKPFTNQGFVSAFCYQASGFSFPFKLPLPPYIPHNECKTQDNGFHEGLFKHANYDKDMRNGTGFGMATVEFIDRRIKDAKDWSRRHGDLPIWCGEWGLHRHIPTIPNDGSIERFMKIMLDSFKKQAIDWCWWDFEGPFTFFNPAPDVVNLPDSFGVVNCIEENVDPLVKRLMVLNERIDYRVTHTGTAGSLTNKTKITFKCIDTEVNIREYILTVEVLRKLRPGQAAVSMQTKKRFLPPTTPPGLFFTGFVSNYTGLQSAILTVFHNDGSSFNIAVQ</sequence>
<dbReference type="AlphaFoldDB" id="A0A369IEP6"/>
<organism evidence="9 10">
    <name type="scientific">Runella aurantiaca</name>
    <dbReference type="NCBI Taxonomy" id="2282308"/>
    <lineage>
        <taxon>Bacteria</taxon>
        <taxon>Pseudomonadati</taxon>
        <taxon>Bacteroidota</taxon>
        <taxon>Cytophagia</taxon>
        <taxon>Cytophagales</taxon>
        <taxon>Spirosomataceae</taxon>
        <taxon>Runella</taxon>
    </lineage>
</organism>
<keyword evidence="10" id="KW-1185">Reference proteome</keyword>
<dbReference type="Gene3D" id="3.20.20.80">
    <property type="entry name" value="Glycosidases"/>
    <property type="match status" value="1"/>
</dbReference>
<reference evidence="9 10" key="1">
    <citation type="submission" date="2018-07" db="EMBL/GenBank/DDBJ databases">
        <title>Genome analysis of Runella aurantiaca.</title>
        <authorList>
            <person name="Yang X."/>
        </authorList>
    </citation>
    <scope>NUCLEOTIDE SEQUENCE [LARGE SCALE GENOMIC DNA]</scope>
    <source>
        <strain evidence="9 10">YX9</strain>
    </source>
</reference>
<evidence type="ECO:0000256" key="5">
    <source>
        <dbReference type="ARBA" id="ARBA00023295"/>
    </source>
</evidence>
<keyword evidence="4" id="KW-0119">Carbohydrate metabolism</keyword>
<proteinExistence type="inferred from homology"/>
<dbReference type="InterPro" id="IPR050386">
    <property type="entry name" value="Glycosyl_hydrolase_5"/>
</dbReference>
<dbReference type="Proteomes" id="UP000253141">
    <property type="component" value="Unassembled WGS sequence"/>
</dbReference>
<protein>
    <recommendedName>
        <fullName evidence="8">Glycoside hydrolase family 5 domain-containing protein</fullName>
    </recommendedName>
</protein>
<dbReference type="Pfam" id="PF00150">
    <property type="entry name" value="Cellulase"/>
    <property type="match status" value="1"/>
</dbReference>
<name>A0A369IEP6_9BACT</name>
<dbReference type="PANTHER" id="PTHR31297:SF41">
    <property type="entry name" value="ENDOGLUCANASE, PUTATIVE (AFU_ORTHOLOGUE AFUA_5G01830)-RELATED"/>
    <property type="match status" value="1"/>
</dbReference>
<dbReference type="InterPro" id="IPR017853">
    <property type="entry name" value="GH"/>
</dbReference>
<dbReference type="RefSeq" id="WP_114461158.1">
    <property type="nucleotide sequence ID" value="NZ_QPIW01000007.1"/>
</dbReference>
<evidence type="ECO:0000313" key="10">
    <source>
        <dbReference type="Proteomes" id="UP000253141"/>
    </source>
</evidence>
<keyword evidence="6" id="KW-0624">Polysaccharide degradation</keyword>
<keyword evidence="2 7" id="KW-0378">Hydrolase</keyword>
<dbReference type="EMBL" id="QPIW01000007">
    <property type="protein sequence ID" value="RDB05963.1"/>
    <property type="molecule type" value="Genomic_DNA"/>
</dbReference>
<dbReference type="GO" id="GO:0008422">
    <property type="term" value="F:beta-glucosidase activity"/>
    <property type="evidence" value="ECO:0007669"/>
    <property type="project" value="TreeGrafter"/>
</dbReference>
<evidence type="ECO:0000256" key="1">
    <source>
        <dbReference type="ARBA" id="ARBA00005641"/>
    </source>
</evidence>
<feature type="domain" description="Glycoside hydrolase family 5" evidence="8">
    <location>
        <begin position="51"/>
        <end position="351"/>
    </location>
</feature>
<evidence type="ECO:0000256" key="6">
    <source>
        <dbReference type="ARBA" id="ARBA00023326"/>
    </source>
</evidence>
<keyword evidence="3" id="KW-0136">Cellulose degradation</keyword>
<accession>A0A369IEP6</accession>
<comment type="similarity">
    <text evidence="1 7">Belongs to the glycosyl hydrolase 5 (cellulase A) family.</text>
</comment>
<dbReference type="OrthoDB" id="9800955at2"/>
<dbReference type="GO" id="GO:0030245">
    <property type="term" value="P:cellulose catabolic process"/>
    <property type="evidence" value="ECO:0007669"/>
    <property type="project" value="UniProtKB-KW"/>
</dbReference>
<keyword evidence="5 7" id="KW-0326">Glycosidase</keyword>
<dbReference type="GO" id="GO:0009986">
    <property type="term" value="C:cell surface"/>
    <property type="evidence" value="ECO:0007669"/>
    <property type="project" value="TreeGrafter"/>
</dbReference>
<evidence type="ECO:0000256" key="4">
    <source>
        <dbReference type="ARBA" id="ARBA00023277"/>
    </source>
</evidence>
<evidence type="ECO:0000259" key="8">
    <source>
        <dbReference type="Pfam" id="PF00150"/>
    </source>
</evidence>
<gene>
    <name evidence="9" type="ORF">DVG78_11185</name>
</gene>
<comment type="caution">
    <text evidence="9">The sequence shown here is derived from an EMBL/GenBank/DDBJ whole genome shotgun (WGS) entry which is preliminary data.</text>
</comment>
<dbReference type="InterPro" id="IPR001547">
    <property type="entry name" value="Glyco_hydro_5"/>
</dbReference>
<dbReference type="PANTHER" id="PTHR31297">
    <property type="entry name" value="GLUCAN ENDO-1,6-BETA-GLUCOSIDASE B"/>
    <property type="match status" value="1"/>
</dbReference>
<evidence type="ECO:0000313" key="9">
    <source>
        <dbReference type="EMBL" id="RDB05963.1"/>
    </source>
</evidence>